<dbReference type="EMBL" id="JAFEMO010000013">
    <property type="protein sequence ID" value="KAH7550734.1"/>
    <property type="molecule type" value="Genomic_DNA"/>
</dbReference>
<keyword evidence="3" id="KW-1185">Reference proteome</keyword>
<protein>
    <submittedName>
        <fullName evidence="2">Uncharacterized protein</fullName>
    </submittedName>
</protein>
<reference evidence="2 3" key="1">
    <citation type="submission" date="2021-02" db="EMBL/GenBank/DDBJ databases">
        <title>Plant Genome Project.</title>
        <authorList>
            <person name="Zhang R.-G."/>
        </authorList>
    </citation>
    <scope>NUCLEOTIDE SEQUENCE [LARGE SCALE GENOMIC DNA]</scope>
    <source>
        <tissue evidence="2">Leaves</tissue>
    </source>
</reference>
<dbReference type="Proteomes" id="UP000827721">
    <property type="component" value="Unassembled WGS sequence"/>
</dbReference>
<evidence type="ECO:0000256" key="1">
    <source>
        <dbReference type="SAM" id="MobiDB-lite"/>
    </source>
</evidence>
<accession>A0ABQ8H9Y4</accession>
<organism evidence="2 3">
    <name type="scientific">Xanthoceras sorbifolium</name>
    <dbReference type="NCBI Taxonomy" id="99658"/>
    <lineage>
        <taxon>Eukaryota</taxon>
        <taxon>Viridiplantae</taxon>
        <taxon>Streptophyta</taxon>
        <taxon>Embryophyta</taxon>
        <taxon>Tracheophyta</taxon>
        <taxon>Spermatophyta</taxon>
        <taxon>Magnoliopsida</taxon>
        <taxon>eudicotyledons</taxon>
        <taxon>Gunneridae</taxon>
        <taxon>Pentapetalae</taxon>
        <taxon>rosids</taxon>
        <taxon>malvids</taxon>
        <taxon>Sapindales</taxon>
        <taxon>Sapindaceae</taxon>
        <taxon>Xanthoceroideae</taxon>
        <taxon>Xanthoceras</taxon>
    </lineage>
</organism>
<feature type="compositionally biased region" description="Polar residues" evidence="1">
    <location>
        <begin position="1"/>
        <end position="16"/>
    </location>
</feature>
<evidence type="ECO:0000313" key="2">
    <source>
        <dbReference type="EMBL" id="KAH7550734.1"/>
    </source>
</evidence>
<proteinExistence type="predicted"/>
<comment type="caution">
    <text evidence="2">The sequence shown here is derived from an EMBL/GenBank/DDBJ whole genome shotgun (WGS) entry which is preliminary data.</text>
</comment>
<gene>
    <name evidence="2" type="ORF">JRO89_XS13G0258200</name>
</gene>
<evidence type="ECO:0000313" key="3">
    <source>
        <dbReference type="Proteomes" id="UP000827721"/>
    </source>
</evidence>
<feature type="region of interest" description="Disordered" evidence="1">
    <location>
        <begin position="1"/>
        <end position="24"/>
    </location>
</feature>
<name>A0ABQ8H9Y4_9ROSI</name>
<sequence>MGEASNQRDFPNSVDSPIQKELQLTPPTHFNTSTLYDSFELQAVTRQLNKAMNGSTASSPTYFSYIKSPFYRQRLDRIYKENARSPKKIGLANSTTHDRKWSTRAATRGLVTRLWKKVIQGLLWNKQRN</sequence>